<accession>A0A430BRG5</accession>
<comment type="similarity">
    <text evidence="11 12">Belongs to the TonB-dependent receptor family.</text>
</comment>
<dbReference type="GO" id="GO:0009279">
    <property type="term" value="C:cell outer membrane"/>
    <property type="evidence" value="ECO:0007669"/>
    <property type="project" value="UniProtKB-SubCell"/>
</dbReference>
<keyword evidence="5 11" id="KW-0812">Transmembrane</keyword>
<dbReference type="PANTHER" id="PTHR32552:SF81">
    <property type="entry name" value="TONB-DEPENDENT OUTER MEMBRANE RECEPTOR"/>
    <property type="match status" value="1"/>
</dbReference>
<evidence type="ECO:0000313" key="17">
    <source>
        <dbReference type="EMBL" id="RSU55311.1"/>
    </source>
</evidence>
<dbReference type="Proteomes" id="UP000287401">
    <property type="component" value="Unassembled WGS sequence"/>
</dbReference>
<evidence type="ECO:0000313" key="18">
    <source>
        <dbReference type="Proteomes" id="UP000287401"/>
    </source>
</evidence>
<evidence type="ECO:0000256" key="12">
    <source>
        <dbReference type="RuleBase" id="RU003357"/>
    </source>
</evidence>
<comment type="subcellular location">
    <subcellularLocation>
        <location evidence="1 11">Cell outer membrane</location>
        <topology evidence="1 11">Multi-pass membrane protein</topology>
    </subcellularLocation>
</comment>
<dbReference type="EMBL" id="QRAL01000020">
    <property type="protein sequence ID" value="RSU55311.1"/>
    <property type="molecule type" value="Genomic_DNA"/>
</dbReference>
<dbReference type="Pfam" id="PF00593">
    <property type="entry name" value="TonB_dep_Rec_b-barrel"/>
    <property type="match status" value="1"/>
</dbReference>
<keyword evidence="2 11" id="KW-0813">Transport</keyword>
<keyword evidence="14" id="KW-0732">Signal</keyword>
<keyword evidence="7" id="KW-0406">Ion transport</keyword>
<feature type="compositionally biased region" description="Low complexity" evidence="13">
    <location>
        <begin position="25"/>
        <end position="39"/>
    </location>
</feature>
<evidence type="ECO:0000256" key="6">
    <source>
        <dbReference type="ARBA" id="ARBA00023004"/>
    </source>
</evidence>
<sequence>MPKKWVLKAATAAVALSGFATANDASAQTATQSSADPQTDASESTSGRSAGNIESSSQDPQDIVVTARRFAERLQSTPIAVTAVSGGDLQQRSAVNALALAQITPSLTATVGAAGSSNNASFFIRGVGQAEFLPTADPGVGVYLDGVYIARSTGSLMDLSDIAQIEVLRGPQGTLFGKNTSGGAISMTTKRPDGTVGATGQVRVANYGTVEGRISAQGALIPDQIALSATMLGRISSGYGKNLNTGNSAGDTNLIAGRLSLNYIGSSTFSYYLSGDYSHDSGSAQVPHPVGILPTTLVSSYLARVYGPGAVFDKRYITRNVYATYGDPGQFSKLASGGVSGIGTLDLGDLTLKSITAYRGQHSDTYIDLDGSPYVIGHYRRNIHQSQFSQELQASGKLFGDALKYVFGAYYLHEDVKLGTTTRILGGNYAALIASGVTRENATDTETYAFAHQKTDSYAGYANLILQIAEGLSISGGLRYSVETKDIEQRGYQLNRLYSIYRDASNSAFSDPNLVIEAKRTFKKLTPAAGIQYQATPNAFFYASYAQGYKGGGFDGRPILGLQTPSAFSPEQVTSYEVGTKLDLFGRLLRLNVAAFHMDFTNIQVNASTLQPNGILTNVVRNAGQAKIDGVEVESLLRPVQGLEIAVNASYNNSRFTRVSPGVTFSTADHPTYTPKWIINPSVQYRIDLGDESSLTARVDYSYRSTQFMELPNTYGFNASGQPVVNGPFDLPTKQPCGSACKKDPVSGVIGV</sequence>
<keyword evidence="8 12" id="KW-0798">TonB box</keyword>
<evidence type="ECO:0000256" key="5">
    <source>
        <dbReference type="ARBA" id="ARBA00022692"/>
    </source>
</evidence>
<keyword evidence="3 11" id="KW-1134">Transmembrane beta strand</keyword>
<dbReference type="PANTHER" id="PTHR32552">
    <property type="entry name" value="FERRICHROME IRON RECEPTOR-RELATED"/>
    <property type="match status" value="1"/>
</dbReference>
<feature type="chain" id="PRO_5019257557" evidence="14">
    <location>
        <begin position="23"/>
        <end position="752"/>
    </location>
</feature>
<dbReference type="Gene3D" id="2.40.170.20">
    <property type="entry name" value="TonB-dependent receptor, beta-barrel domain"/>
    <property type="match status" value="1"/>
</dbReference>
<dbReference type="InterPro" id="IPR012910">
    <property type="entry name" value="Plug_dom"/>
</dbReference>
<evidence type="ECO:0000256" key="4">
    <source>
        <dbReference type="ARBA" id="ARBA00022496"/>
    </source>
</evidence>
<comment type="caution">
    <text evidence="17">The sequence shown here is derived from an EMBL/GenBank/DDBJ whole genome shotgun (WGS) entry which is preliminary data.</text>
</comment>
<proteinExistence type="inferred from homology"/>
<dbReference type="InterPro" id="IPR036942">
    <property type="entry name" value="Beta-barrel_TonB_sf"/>
</dbReference>
<dbReference type="InterPro" id="IPR000531">
    <property type="entry name" value="Beta-barrel_TonB"/>
</dbReference>
<keyword evidence="4" id="KW-0410">Iron transport</keyword>
<evidence type="ECO:0000259" key="15">
    <source>
        <dbReference type="Pfam" id="PF00593"/>
    </source>
</evidence>
<evidence type="ECO:0000259" key="16">
    <source>
        <dbReference type="Pfam" id="PF07715"/>
    </source>
</evidence>
<evidence type="ECO:0000256" key="9">
    <source>
        <dbReference type="ARBA" id="ARBA00023136"/>
    </source>
</evidence>
<dbReference type="PROSITE" id="PS52016">
    <property type="entry name" value="TONB_DEPENDENT_REC_3"/>
    <property type="match status" value="1"/>
</dbReference>
<evidence type="ECO:0000256" key="8">
    <source>
        <dbReference type="ARBA" id="ARBA00023077"/>
    </source>
</evidence>
<dbReference type="AlphaFoldDB" id="A0A430BRG5"/>
<dbReference type="SUPFAM" id="SSF56935">
    <property type="entry name" value="Porins"/>
    <property type="match status" value="1"/>
</dbReference>
<evidence type="ECO:0000256" key="13">
    <source>
        <dbReference type="SAM" id="MobiDB-lite"/>
    </source>
</evidence>
<gene>
    <name evidence="17" type="ORF">DAH51_17350</name>
</gene>
<protein>
    <submittedName>
        <fullName evidence="17">TonB-dependent receptor</fullName>
    </submittedName>
</protein>
<evidence type="ECO:0000256" key="3">
    <source>
        <dbReference type="ARBA" id="ARBA00022452"/>
    </source>
</evidence>
<evidence type="ECO:0000256" key="10">
    <source>
        <dbReference type="ARBA" id="ARBA00023237"/>
    </source>
</evidence>
<keyword evidence="9 11" id="KW-0472">Membrane</keyword>
<reference evidence="17 18" key="1">
    <citation type="submission" date="2018-07" db="EMBL/GenBank/DDBJ databases">
        <title>Genomic and Epidemiologic Investigation of an Indolent Hospital Outbreak.</title>
        <authorList>
            <person name="Johnson R.C."/>
            <person name="Deming C."/>
            <person name="Conlan S."/>
            <person name="Zellmer C.J."/>
            <person name="Michelin A.V."/>
            <person name="Lee-Lin S."/>
            <person name="Thomas P.J."/>
            <person name="Park M."/>
            <person name="Weingarten R.A."/>
            <person name="Less J."/>
            <person name="Dekker J.P."/>
            <person name="Frank K.M."/>
            <person name="Musser K.A."/>
            <person name="Mcquiston J.R."/>
            <person name="Henderson D.K."/>
            <person name="Lau A.F."/>
            <person name="Palmore T.N."/>
            <person name="Segre J.A."/>
        </authorList>
    </citation>
    <scope>NUCLEOTIDE SEQUENCE [LARGE SCALE GENOMIC DNA]</scope>
    <source>
        <strain evidence="17 18">SK-NIH.Env6_1116</strain>
    </source>
</reference>
<feature type="domain" description="TonB-dependent receptor plug" evidence="16">
    <location>
        <begin position="74"/>
        <end position="184"/>
    </location>
</feature>
<keyword evidence="6" id="KW-0408">Iron</keyword>
<dbReference type="InterPro" id="IPR039426">
    <property type="entry name" value="TonB-dep_rcpt-like"/>
</dbReference>
<evidence type="ECO:0000256" key="14">
    <source>
        <dbReference type="SAM" id="SignalP"/>
    </source>
</evidence>
<keyword evidence="10 11" id="KW-0998">Cell outer membrane</keyword>
<name>A0A430BRG5_SPHYA</name>
<feature type="compositionally biased region" description="Polar residues" evidence="13">
    <location>
        <begin position="40"/>
        <end position="60"/>
    </location>
</feature>
<organism evidence="17 18">
    <name type="scientific">Sphingobium yanoikuyae</name>
    <name type="common">Sphingomonas yanoikuyae</name>
    <dbReference type="NCBI Taxonomy" id="13690"/>
    <lineage>
        <taxon>Bacteria</taxon>
        <taxon>Pseudomonadati</taxon>
        <taxon>Pseudomonadota</taxon>
        <taxon>Alphaproteobacteria</taxon>
        <taxon>Sphingomonadales</taxon>
        <taxon>Sphingomonadaceae</taxon>
        <taxon>Sphingobium</taxon>
    </lineage>
</organism>
<dbReference type="RefSeq" id="WP_125999129.1">
    <property type="nucleotide sequence ID" value="NZ_QRAL01000020.1"/>
</dbReference>
<dbReference type="GO" id="GO:0006826">
    <property type="term" value="P:iron ion transport"/>
    <property type="evidence" value="ECO:0007669"/>
    <property type="project" value="UniProtKB-KW"/>
</dbReference>
<dbReference type="Pfam" id="PF07715">
    <property type="entry name" value="Plug"/>
    <property type="match status" value="1"/>
</dbReference>
<evidence type="ECO:0000256" key="7">
    <source>
        <dbReference type="ARBA" id="ARBA00023065"/>
    </source>
</evidence>
<feature type="region of interest" description="Disordered" evidence="13">
    <location>
        <begin position="25"/>
        <end position="61"/>
    </location>
</feature>
<evidence type="ECO:0000256" key="11">
    <source>
        <dbReference type="PROSITE-ProRule" id="PRU01360"/>
    </source>
</evidence>
<feature type="domain" description="TonB-dependent receptor-like beta-barrel" evidence="15">
    <location>
        <begin position="299"/>
        <end position="715"/>
    </location>
</feature>
<evidence type="ECO:0000256" key="2">
    <source>
        <dbReference type="ARBA" id="ARBA00022448"/>
    </source>
</evidence>
<evidence type="ECO:0000256" key="1">
    <source>
        <dbReference type="ARBA" id="ARBA00004571"/>
    </source>
</evidence>
<keyword evidence="17" id="KW-0675">Receptor</keyword>
<feature type="signal peptide" evidence="14">
    <location>
        <begin position="1"/>
        <end position="22"/>
    </location>
</feature>